<feature type="transmembrane region" description="Helical" evidence="8">
    <location>
        <begin position="34"/>
        <end position="53"/>
    </location>
</feature>
<reference evidence="9 10" key="1">
    <citation type="submission" date="2017-07" db="EMBL/GenBank/DDBJ databases">
        <title>Niveispirillum cyanobacteriorum sp. nov., isolated from cyanobacterial aggregates in a eutrophic lake.</title>
        <authorList>
            <person name="Cai H."/>
        </authorList>
    </citation>
    <scope>NUCLEOTIDE SEQUENCE [LARGE SCALE GENOMIC DNA]</scope>
    <source>
        <strain evidence="10">TH1-14</strain>
    </source>
</reference>
<evidence type="ECO:0000313" key="9">
    <source>
        <dbReference type="EMBL" id="OYQ37361.1"/>
    </source>
</evidence>
<feature type="transmembrane region" description="Helical" evidence="8">
    <location>
        <begin position="6"/>
        <end position="22"/>
    </location>
</feature>
<keyword evidence="5 8" id="KW-0812">Transmembrane</keyword>
<comment type="similarity">
    <text evidence="2">Belongs to the auxin efflux carrier (TC 2.A.69) family.</text>
</comment>
<keyword evidence="3" id="KW-0813">Transport</keyword>
<dbReference type="AlphaFoldDB" id="A0A255Z7G6"/>
<dbReference type="InterPro" id="IPR038770">
    <property type="entry name" value="Na+/solute_symporter_sf"/>
</dbReference>
<feature type="transmembrane region" description="Helical" evidence="8">
    <location>
        <begin position="160"/>
        <end position="184"/>
    </location>
</feature>
<dbReference type="Gene3D" id="1.20.1530.20">
    <property type="match status" value="1"/>
</dbReference>
<proteinExistence type="inferred from homology"/>
<feature type="transmembrane region" description="Helical" evidence="8">
    <location>
        <begin position="65"/>
        <end position="84"/>
    </location>
</feature>
<dbReference type="InterPro" id="IPR004776">
    <property type="entry name" value="Mem_transp_PIN-like"/>
</dbReference>
<evidence type="ECO:0000256" key="2">
    <source>
        <dbReference type="ARBA" id="ARBA00010145"/>
    </source>
</evidence>
<gene>
    <name evidence="9" type="ORF">CHU95_01305</name>
</gene>
<dbReference type="GO" id="GO:0005886">
    <property type="term" value="C:plasma membrane"/>
    <property type="evidence" value="ECO:0007669"/>
    <property type="project" value="UniProtKB-SubCell"/>
</dbReference>
<evidence type="ECO:0000256" key="5">
    <source>
        <dbReference type="ARBA" id="ARBA00022692"/>
    </source>
</evidence>
<name>A0A255Z7G6_9PROT</name>
<organism evidence="9 10">
    <name type="scientific">Niveispirillum lacus</name>
    <dbReference type="NCBI Taxonomy" id="1981099"/>
    <lineage>
        <taxon>Bacteria</taxon>
        <taxon>Pseudomonadati</taxon>
        <taxon>Pseudomonadota</taxon>
        <taxon>Alphaproteobacteria</taxon>
        <taxon>Rhodospirillales</taxon>
        <taxon>Azospirillaceae</taxon>
        <taxon>Niveispirillum</taxon>
    </lineage>
</organism>
<evidence type="ECO:0000256" key="6">
    <source>
        <dbReference type="ARBA" id="ARBA00022989"/>
    </source>
</evidence>
<feature type="transmembrane region" description="Helical" evidence="8">
    <location>
        <begin position="204"/>
        <end position="222"/>
    </location>
</feature>
<dbReference type="Pfam" id="PF03547">
    <property type="entry name" value="Mem_trans"/>
    <property type="match status" value="1"/>
</dbReference>
<keyword evidence="7 8" id="KW-0472">Membrane</keyword>
<evidence type="ECO:0000256" key="8">
    <source>
        <dbReference type="SAM" id="Phobius"/>
    </source>
</evidence>
<feature type="transmembrane region" description="Helical" evidence="8">
    <location>
        <begin position="290"/>
        <end position="310"/>
    </location>
</feature>
<sequence>MDTILNIILPVFGLVAVGFMVGRPPLFPANFAKSLSNFIFYLALPCLLFRSMASRGLPHGDEMSLVAAYYLALTTVMVASFLYARWVYRETLGGAATLMLGSCFSNTVLVGVPLMLAAFGQPGLQQMLLLVTGHAAWLIGIATILAEASKAGQGGGPLRIVAQTLLALVKNPVIIAILSGLLFGALGLRIPSPVDSAMRMLGEAAVPCSLFALGASLVGLKVTDLLGRTLFMTLVKLFILPAAVFVSGHYIFELPPLALAVAVTTASMPGGMNVFLFAQRYETHVARTASSTLLTTLFSALTTGFIIDVFRNT</sequence>
<dbReference type="Proteomes" id="UP000216998">
    <property type="component" value="Unassembled WGS sequence"/>
</dbReference>
<evidence type="ECO:0008006" key="11">
    <source>
        <dbReference type="Google" id="ProtNLM"/>
    </source>
</evidence>
<protein>
    <recommendedName>
        <fullName evidence="11">Transporter</fullName>
    </recommendedName>
</protein>
<dbReference type="OrthoDB" id="9810457at2"/>
<accession>A0A255Z7G6</accession>
<evidence type="ECO:0000256" key="3">
    <source>
        <dbReference type="ARBA" id="ARBA00022448"/>
    </source>
</evidence>
<feature type="transmembrane region" description="Helical" evidence="8">
    <location>
        <begin position="126"/>
        <end position="148"/>
    </location>
</feature>
<keyword evidence="10" id="KW-1185">Reference proteome</keyword>
<dbReference type="RefSeq" id="WP_094452950.1">
    <property type="nucleotide sequence ID" value="NZ_NOXU01000015.1"/>
</dbReference>
<comment type="subcellular location">
    <subcellularLocation>
        <location evidence="1">Cell membrane</location>
        <topology evidence="1">Multi-pass membrane protein</topology>
    </subcellularLocation>
</comment>
<evidence type="ECO:0000256" key="7">
    <source>
        <dbReference type="ARBA" id="ARBA00023136"/>
    </source>
</evidence>
<evidence type="ECO:0000313" key="10">
    <source>
        <dbReference type="Proteomes" id="UP000216998"/>
    </source>
</evidence>
<evidence type="ECO:0000256" key="1">
    <source>
        <dbReference type="ARBA" id="ARBA00004651"/>
    </source>
</evidence>
<dbReference type="GO" id="GO:0055085">
    <property type="term" value="P:transmembrane transport"/>
    <property type="evidence" value="ECO:0007669"/>
    <property type="project" value="InterPro"/>
</dbReference>
<dbReference type="EMBL" id="NOXU01000015">
    <property type="protein sequence ID" value="OYQ37361.1"/>
    <property type="molecule type" value="Genomic_DNA"/>
</dbReference>
<keyword evidence="6 8" id="KW-1133">Transmembrane helix</keyword>
<dbReference type="PANTHER" id="PTHR36838:SF3">
    <property type="entry name" value="TRANSPORTER AUXIN EFFLUX CARRIER EC FAMILY"/>
    <property type="match status" value="1"/>
</dbReference>
<keyword evidence="4" id="KW-1003">Cell membrane</keyword>
<feature type="transmembrane region" description="Helical" evidence="8">
    <location>
        <begin position="258"/>
        <end position="278"/>
    </location>
</feature>
<feature type="transmembrane region" description="Helical" evidence="8">
    <location>
        <begin position="96"/>
        <end position="120"/>
    </location>
</feature>
<dbReference type="PANTHER" id="PTHR36838">
    <property type="entry name" value="AUXIN EFFLUX CARRIER FAMILY PROTEIN"/>
    <property type="match status" value="1"/>
</dbReference>
<evidence type="ECO:0000256" key="4">
    <source>
        <dbReference type="ARBA" id="ARBA00022475"/>
    </source>
</evidence>
<comment type="caution">
    <text evidence="9">The sequence shown here is derived from an EMBL/GenBank/DDBJ whole genome shotgun (WGS) entry which is preliminary data.</text>
</comment>
<feature type="transmembrane region" description="Helical" evidence="8">
    <location>
        <begin position="234"/>
        <end position="252"/>
    </location>
</feature>